<keyword evidence="5" id="KW-0007">Acetylation</keyword>
<dbReference type="InterPro" id="IPR034794">
    <property type="entry name" value="PTBPH1/PTBPH2_RRM3"/>
</dbReference>
<reference evidence="12" key="1">
    <citation type="journal article" date="2017" name="Nat. Commun.">
        <title>The asparagus genome sheds light on the origin and evolution of a young Y chromosome.</title>
        <authorList>
            <person name="Harkess A."/>
            <person name="Zhou J."/>
            <person name="Xu C."/>
            <person name="Bowers J.E."/>
            <person name="Van der Hulst R."/>
            <person name="Ayyampalayam S."/>
            <person name="Mercati F."/>
            <person name="Riccardi P."/>
            <person name="McKain M.R."/>
            <person name="Kakrana A."/>
            <person name="Tang H."/>
            <person name="Ray J."/>
            <person name="Groenendijk J."/>
            <person name="Arikit S."/>
            <person name="Mathioni S.M."/>
            <person name="Nakano M."/>
            <person name="Shan H."/>
            <person name="Telgmann-Rauber A."/>
            <person name="Kanno A."/>
            <person name="Yue Z."/>
            <person name="Chen H."/>
            <person name="Li W."/>
            <person name="Chen Y."/>
            <person name="Xu X."/>
            <person name="Zhang Y."/>
            <person name="Luo S."/>
            <person name="Chen H."/>
            <person name="Gao J."/>
            <person name="Mao Z."/>
            <person name="Pires J.C."/>
            <person name="Luo M."/>
            <person name="Kudrna D."/>
            <person name="Wing R.A."/>
            <person name="Meyers B.C."/>
            <person name="Yi K."/>
            <person name="Kong H."/>
            <person name="Lavrijsen P."/>
            <person name="Sunseri F."/>
            <person name="Falavigna A."/>
            <person name="Ye Y."/>
            <person name="Leebens-Mack J.H."/>
            <person name="Chen G."/>
        </authorList>
    </citation>
    <scope>NUCLEOTIDE SEQUENCE [LARGE SCALE GENOMIC DNA]</scope>
    <source>
        <strain evidence="12">cv. DH0086</strain>
    </source>
</reference>
<evidence type="ECO:0000256" key="3">
    <source>
        <dbReference type="ARBA" id="ARBA00022737"/>
    </source>
</evidence>
<evidence type="ECO:0000256" key="4">
    <source>
        <dbReference type="ARBA" id="ARBA00022884"/>
    </source>
</evidence>
<evidence type="ECO:0000256" key="1">
    <source>
        <dbReference type="ARBA" id="ARBA00004123"/>
    </source>
</evidence>
<keyword evidence="6" id="KW-0539">Nucleus</keyword>
<accession>A0A5P1EKE5</accession>
<evidence type="ECO:0000313" key="12">
    <source>
        <dbReference type="Proteomes" id="UP000243459"/>
    </source>
</evidence>
<feature type="region of interest" description="Disordered" evidence="9">
    <location>
        <begin position="610"/>
        <end position="649"/>
    </location>
</feature>
<dbReference type="FunFam" id="3.30.70.330:FF:000324">
    <property type="entry name" value="Polypyrimidine tract-binding protein-like 2"/>
    <property type="match status" value="2"/>
</dbReference>
<comment type="function">
    <text evidence="7">Plays a role in pre-mRNA splicing. Binds to the polypyrimidine tract of introns. May promote the binding of U2 snRNP to pre-mRNA.</text>
</comment>
<dbReference type="SMART" id="SM00360">
    <property type="entry name" value="RRM"/>
    <property type="match status" value="2"/>
</dbReference>
<dbReference type="InterPro" id="IPR034792">
    <property type="entry name" value="PTBPH1/PTBPH2_RRM1"/>
</dbReference>
<dbReference type="InterPro" id="IPR035979">
    <property type="entry name" value="RBD_domain_sf"/>
</dbReference>
<dbReference type="GO" id="GO:0005634">
    <property type="term" value="C:nucleus"/>
    <property type="evidence" value="ECO:0007669"/>
    <property type="project" value="UniProtKB-SubCell"/>
</dbReference>
<keyword evidence="3" id="KW-0677">Repeat</keyword>
<sequence length="649" mass="69926">MSSTSGQQQFRYTQTPSKVLHLRNLPWECTDEELVELCKPFGKIVNTKCNVGANRNQAFVEFSDLNQAISMVSYYASSSEPAQVRGKTVYIQYSNRQEIVNNKSTGDIAGNVLLITIEGVEAGDVSIDVIHLVFSAFGFVHKIATFEKAAGFQALIQFTDAATAQSARDALDGRSIPRYLLPEHVTSCHLRISYSAHTDLNIKFQSHRSRDYTNPYLPVNPSAIEGTLQPTLGPDGKKKEPESNVLLASIENMQYAVTVDVIHTVFSAFGTVQKIAIFEKNGGMQALIQYPDVTTAAVAKEALEGHCIYDGGYCKLHLSYSRHTDLNVKAHSDKSRDYTIPDVGLLSMPQAPVIPTAASNWQANPQSSSMFTGNLGQQSHPNSQMPAWDPGMQGVTPGYPPASGPYPGQAYVPPSSSMHMYPVSGAPPSALSDPHQASSQFNARPAGGSPPVFSAFGTVQKIAIFEKNGGMQALIQYPDVTTAAVAKEALEGHCIYDGGYCKLHLSYSRHTDLNVKAHSDKSRDYTIPDVGLLSMPQAPVIPTAASNWQANPQSSSMFTGNLGQQSHPNSQMPAWDPGMQGVTPGYPPASGPYPGQAYVPPSSSMHMYPVSGAPPSALSDPHQASSQFNARPAGGSPPVIGQPPMYYQQ</sequence>
<evidence type="ECO:0000313" key="11">
    <source>
        <dbReference type="EMBL" id="ONK65269.1"/>
    </source>
</evidence>
<dbReference type="CDD" id="cd12686">
    <property type="entry name" value="RRM1_PTBPH1_PTBPH2"/>
    <property type="match status" value="1"/>
</dbReference>
<dbReference type="SUPFAM" id="SSF54928">
    <property type="entry name" value="RNA-binding domain, RBD"/>
    <property type="match status" value="4"/>
</dbReference>
<dbReference type="GO" id="GO:0009845">
    <property type="term" value="P:seed germination"/>
    <property type="evidence" value="ECO:0007669"/>
    <property type="project" value="UniProtKB-ARBA"/>
</dbReference>
<dbReference type="Gene3D" id="3.30.70.330">
    <property type="match status" value="4"/>
</dbReference>
<name>A0A5P1EKE5_ASPOF</name>
<dbReference type="Proteomes" id="UP000243459">
    <property type="component" value="Chromosome 7"/>
</dbReference>
<dbReference type="AlphaFoldDB" id="A0A5P1EKE5"/>
<dbReference type="InterPro" id="IPR000504">
    <property type="entry name" value="RRM_dom"/>
</dbReference>
<dbReference type="GO" id="GO:0006397">
    <property type="term" value="P:mRNA processing"/>
    <property type="evidence" value="ECO:0007669"/>
    <property type="project" value="UniProtKB-KW"/>
</dbReference>
<dbReference type="FunFam" id="3.30.70.330:FF:000260">
    <property type="entry name" value="Polypyrimidine tract-binding protein homolog 2"/>
    <property type="match status" value="1"/>
</dbReference>
<evidence type="ECO:0000259" key="10">
    <source>
        <dbReference type="PROSITE" id="PS50102"/>
    </source>
</evidence>
<dbReference type="Gramene" id="ONK65269">
    <property type="protein sequence ID" value="ONK65269"/>
    <property type="gene ID" value="A4U43_C07F35400"/>
</dbReference>
<feature type="region of interest" description="Disordered" evidence="9">
    <location>
        <begin position="426"/>
        <end position="446"/>
    </location>
</feature>
<dbReference type="InterPro" id="IPR034793">
    <property type="entry name" value="PTBPH1/PTBPH2_RRM2"/>
</dbReference>
<dbReference type="GO" id="GO:0000932">
    <property type="term" value="C:P-body"/>
    <property type="evidence" value="ECO:0007669"/>
    <property type="project" value="UniProtKB-ARBA"/>
</dbReference>
<dbReference type="Pfam" id="PF00076">
    <property type="entry name" value="RRM_1"/>
    <property type="match status" value="1"/>
</dbReference>
<dbReference type="PANTHER" id="PTHR15592">
    <property type="entry name" value="MATRIN 3/NUCLEAR PROTEIN 220-RELATED"/>
    <property type="match status" value="1"/>
</dbReference>
<evidence type="ECO:0000256" key="6">
    <source>
        <dbReference type="ARBA" id="ARBA00023242"/>
    </source>
</evidence>
<organism evidence="11 12">
    <name type="scientific">Asparagus officinalis</name>
    <name type="common">Garden asparagus</name>
    <dbReference type="NCBI Taxonomy" id="4686"/>
    <lineage>
        <taxon>Eukaryota</taxon>
        <taxon>Viridiplantae</taxon>
        <taxon>Streptophyta</taxon>
        <taxon>Embryophyta</taxon>
        <taxon>Tracheophyta</taxon>
        <taxon>Spermatophyta</taxon>
        <taxon>Magnoliopsida</taxon>
        <taxon>Liliopsida</taxon>
        <taxon>Asparagales</taxon>
        <taxon>Asparagaceae</taxon>
        <taxon>Asparagoideae</taxon>
        <taxon>Asparagus</taxon>
    </lineage>
</organism>
<dbReference type="InterPro" id="IPR021790">
    <property type="entry name" value="PTBP1-like_RRM2"/>
</dbReference>
<evidence type="ECO:0000256" key="5">
    <source>
        <dbReference type="ARBA" id="ARBA00022990"/>
    </source>
</evidence>
<dbReference type="GO" id="GO:0003729">
    <property type="term" value="F:mRNA binding"/>
    <property type="evidence" value="ECO:0007669"/>
    <property type="project" value="UniProtKB-ARBA"/>
</dbReference>
<evidence type="ECO:0000256" key="9">
    <source>
        <dbReference type="SAM" id="MobiDB-lite"/>
    </source>
</evidence>
<dbReference type="Pfam" id="PF13893">
    <property type="entry name" value="RRM_5"/>
    <property type="match status" value="2"/>
</dbReference>
<dbReference type="GO" id="GO:0006417">
    <property type="term" value="P:regulation of translation"/>
    <property type="evidence" value="ECO:0007669"/>
    <property type="project" value="UniProtKB-ARBA"/>
</dbReference>
<dbReference type="GO" id="GO:0000381">
    <property type="term" value="P:regulation of alternative mRNA splicing, via spliceosome"/>
    <property type="evidence" value="ECO:0007669"/>
    <property type="project" value="UniProtKB-ARBA"/>
</dbReference>
<protein>
    <recommendedName>
        <fullName evidence="10">RRM domain-containing protein</fullName>
    </recommendedName>
</protein>
<comment type="subcellular location">
    <subcellularLocation>
        <location evidence="1">Nucleus</location>
    </subcellularLocation>
</comment>
<dbReference type="EMBL" id="CM007387">
    <property type="protein sequence ID" value="ONK65269.1"/>
    <property type="molecule type" value="Genomic_DNA"/>
</dbReference>
<evidence type="ECO:0000256" key="7">
    <source>
        <dbReference type="ARBA" id="ARBA00056336"/>
    </source>
</evidence>
<dbReference type="CDD" id="cd12691">
    <property type="entry name" value="RRM2_PTBPH1_PTBPH2"/>
    <property type="match status" value="1"/>
</dbReference>
<keyword evidence="2" id="KW-0507">mRNA processing</keyword>
<gene>
    <name evidence="11" type="ORF">A4U43_C07F35400</name>
</gene>
<dbReference type="OMA" id="QAAPMYH"/>
<evidence type="ECO:0000256" key="2">
    <source>
        <dbReference type="ARBA" id="ARBA00022664"/>
    </source>
</evidence>
<feature type="domain" description="RRM" evidence="10">
    <location>
        <begin position="18"/>
        <end position="96"/>
    </location>
</feature>
<dbReference type="CDD" id="cd12690">
    <property type="entry name" value="RRM3_PTBPH1_PTBPH2"/>
    <property type="match status" value="1"/>
</dbReference>
<keyword evidence="12" id="KW-1185">Reference proteome</keyword>
<dbReference type="InterPro" id="IPR012677">
    <property type="entry name" value="Nucleotide-bd_a/b_plait_sf"/>
</dbReference>
<proteinExistence type="predicted"/>
<evidence type="ECO:0000256" key="8">
    <source>
        <dbReference type="PROSITE-ProRule" id="PRU00176"/>
    </source>
</evidence>
<dbReference type="Pfam" id="PF11835">
    <property type="entry name" value="RRM_8"/>
    <property type="match status" value="1"/>
</dbReference>
<dbReference type="PROSITE" id="PS50102">
    <property type="entry name" value="RRM"/>
    <property type="match status" value="1"/>
</dbReference>
<keyword evidence="4 8" id="KW-0694">RNA-binding</keyword>